<feature type="region of interest" description="Disordered" evidence="1">
    <location>
        <begin position="269"/>
        <end position="303"/>
    </location>
</feature>
<dbReference type="Proteomes" id="UP000198609">
    <property type="component" value="Unassembled WGS sequence"/>
</dbReference>
<feature type="region of interest" description="Disordered" evidence="1">
    <location>
        <begin position="38"/>
        <end position="73"/>
    </location>
</feature>
<dbReference type="EMBL" id="FNST01000002">
    <property type="protein sequence ID" value="SEB84778.1"/>
    <property type="molecule type" value="Genomic_DNA"/>
</dbReference>
<name>A0A1H4MQ26_STRMJ</name>
<evidence type="ECO:0000313" key="2">
    <source>
        <dbReference type="EMBL" id="SEB84778.1"/>
    </source>
</evidence>
<protein>
    <submittedName>
        <fullName evidence="2">ANTAR domain-containing protein</fullName>
    </submittedName>
</protein>
<evidence type="ECO:0000256" key="1">
    <source>
        <dbReference type="SAM" id="MobiDB-lite"/>
    </source>
</evidence>
<dbReference type="AlphaFoldDB" id="A0A1H4MQ26"/>
<feature type="compositionally biased region" description="Basic and acidic residues" evidence="1">
    <location>
        <begin position="182"/>
        <end position="209"/>
    </location>
</feature>
<sequence>MLMYGPSPSTVSGPAPPTTYEGVGARIPSAWWVLRRKPLLDPPGEGDGQAPPVQDAGRSSRFLGGQSSSPPLSRICRATAHSLMLSTLAAKAILETAKGMVVRHASVSIEEAARHLRVYTERHRSRLTDTARAPTHGTLDLTAVSTPSGQELSPHLLDYATTKGANRDLRPGPRGEPGGARHPCERRGPWPRVDTSDPRHLARHLDVRRAKPSSAPGPARRDGARVCLPCLTAGQLCHRRGSQRHWRYTPGLASSALARSFLRSAFTGRTDATAPRARRRGPTCPAAAPGSGGGAGARRGSTR</sequence>
<evidence type="ECO:0000313" key="3">
    <source>
        <dbReference type="Proteomes" id="UP000198609"/>
    </source>
</evidence>
<reference evidence="3" key="1">
    <citation type="submission" date="2016-10" db="EMBL/GenBank/DDBJ databases">
        <authorList>
            <person name="Varghese N."/>
            <person name="Submissions S."/>
        </authorList>
    </citation>
    <scope>NUCLEOTIDE SEQUENCE [LARGE SCALE GENOMIC DNA]</scope>
    <source>
        <strain evidence="3">DSM 40318</strain>
    </source>
</reference>
<feature type="region of interest" description="Disordered" evidence="1">
    <location>
        <begin position="1"/>
        <end position="20"/>
    </location>
</feature>
<keyword evidence="3" id="KW-1185">Reference proteome</keyword>
<organism evidence="2 3">
    <name type="scientific">Streptomyces melanosporofaciens</name>
    <dbReference type="NCBI Taxonomy" id="67327"/>
    <lineage>
        <taxon>Bacteria</taxon>
        <taxon>Bacillati</taxon>
        <taxon>Actinomycetota</taxon>
        <taxon>Actinomycetes</taxon>
        <taxon>Kitasatosporales</taxon>
        <taxon>Streptomycetaceae</taxon>
        <taxon>Streptomyces</taxon>
        <taxon>Streptomyces violaceusniger group</taxon>
    </lineage>
</organism>
<accession>A0A1H4MQ26</accession>
<gene>
    <name evidence="2" type="ORF">SAMN04490356_1909</name>
</gene>
<proteinExistence type="predicted"/>
<feature type="region of interest" description="Disordered" evidence="1">
    <location>
        <begin position="125"/>
        <end position="222"/>
    </location>
</feature>